<evidence type="ECO:0008006" key="5">
    <source>
        <dbReference type="Google" id="ProtNLM"/>
    </source>
</evidence>
<feature type="compositionally biased region" description="Low complexity" evidence="1">
    <location>
        <begin position="282"/>
        <end position="291"/>
    </location>
</feature>
<sequence>MHQFSRVLVLAAVAATANAHGVILGAQGPAGPPSFGFKVDPAIARNCTTISPCQQDATLIRTAEIEANIVNECGRTELSGNIDIGEETENALAAGAVTQVTKGSSIQVTVHQVNADGAGPYSCDLDVTSNGKRLVGQVPLVVENNVPGVNGFSQAKAQNFNMTVKLPDDLQCIGASTGNVCTVRCRNAALAGPFGGCFPIQQTDVKPTVNDPATIDSKQDIDLTLAQVANNQKDLPKAIEANANAGSDEAKQNLAAVEALLQNQVTTKQFPQVTPTLPPAPAATTATADNGNGNGNANGNGNGNGNGNRNGNGRNRNGGGNGRNGGNNNGNAGNAGNNNGNAGNANDNAGNADNGNNAGNANGNAGNAGNANGAGNGAAGGNGAGNRFGNGRGGGGGNAQDQNQKRSSTLRWARRFAGIEE</sequence>
<reference evidence="3" key="1">
    <citation type="submission" date="2022-10" db="EMBL/GenBank/DDBJ databases">
        <title>Determination and structural analysis of whole genome sequence of Sarocladium strictum F4-1.</title>
        <authorList>
            <person name="Hu L."/>
            <person name="Jiang Y."/>
        </authorList>
    </citation>
    <scope>NUCLEOTIDE SEQUENCE</scope>
    <source>
        <strain evidence="3">F4-1</strain>
    </source>
</reference>
<keyword evidence="2" id="KW-0732">Signal</keyword>
<dbReference type="PANTHER" id="PTHR34618">
    <property type="entry name" value="SURFACE PROTEIN MAS1, PUTATIVE-RELATED"/>
    <property type="match status" value="1"/>
</dbReference>
<protein>
    <recommendedName>
        <fullName evidence="5">GEgh 16 protein</fullName>
    </recommendedName>
</protein>
<feature type="compositionally biased region" description="Gly residues" evidence="1">
    <location>
        <begin position="384"/>
        <end position="398"/>
    </location>
</feature>
<feature type="compositionally biased region" description="Polar residues" evidence="1">
    <location>
        <begin position="400"/>
        <end position="410"/>
    </location>
</feature>
<dbReference type="Proteomes" id="UP001175261">
    <property type="component" value="Unassembled WGS sequence"/>
</dbReference>
<feature type="chain" id="PRO_5041356222" description="GEgh 16 protein" evidence="2">
    <location>
        <begin position="20"/>
        <end position="421"/>
    </location>
</feature>
<keyword evidence="4" id="KW-1185">Reference proteome</keyword>
<feature type="compositionally biased region" description="Gly residues" evidence="1">
    <location>
        <begin position="292"/>
        <end position="328"/>
    </location>
</feature>
<feature type="compositionally biased region" description="Low complexity" evidence="1">
    <location>
        <begin position="329"/>
        <end position="357"/>
    </location>
</feature>
<dbReference type="EMBL" id="JAPDFR010000001">
    <property type="protein sequence ID" value="KAK0391436.1"/>
    <property type="molecule type" value="Genomic_DNA"/>
</dbReference>
<dbReference type="InterPro" id="IPR021476">
    <property type="entry name" value="Egh16-like"/>
</dbReference>
<evidence type="ECO:0000313" key="3">
    <source>
        <dbReference type="EMBL" id="KAK0391436.1"/>
    </source>
</evidence>
<dbReference type="PANTHER" id="PTHR34618:SF3">
    <property type="entry name" value="GEGH 16 PROTEIN"/>
    <property type="match status" value="1"/>
</dbReference>
<dbReference type="Pfam" id="PF11327">
    <property type="entry name" value="Egh16-like"/>
    <property type="match status" value="1"/>
</dbReference>
<evidence type="ECO:0000313" key="4">
    <source>
        <dbReference type="Proteomes" id="UP001175261"/>
    </source>
</evidence>
<proteinExistence type="predicted"/>
<evidence type="ECO:0000256" key="2">
    <source>
        <dbReference type="SAM" id="SignalP"/>
    </source>
</evidence>
<feature type="signal peptide" evidence="2">
    <location>
        <begin position="1"/>
        <end position="19"/>
    </location>
</feature>
<name>A0AA39GQS3_SARSR</name>
<feature type="region of interest" description="Disordered" evidence="1">
    <location>
        <begin position="270"/>
        <end position="357"/>
    </location>
</feature>
<dbReference type="AlphaFoldDB" id="A0AA39GQS3"/>
<evidence type="ECO:0000256" key="1">
    <source>
        <dbReference type="SAM" id="MobiDB-lite"/>
    </source>
</evidence>
<gene>
    <name evidence="3" type="ORF">NLU13_0937</name>
</gene>
<comment type="caution">
    <text evidence="3">The sequence shown here is derived from an EMBL/GenBank/DDBJ whole genome shotgun (WGS) entry which is preliminary data.</text>
</comment>
<feature type="region of interest" description="Disordered" evidence="1">
    <location>
        <begin position="384"/>
        <end position="411"/>
    </location>
</feature>
<organism evidence="3 4">
    <name type="scientific">Sarocladium strictum</name>
    <name type="common">Black bundle disease fungus</name>
    <name type="synonym">Acremonium strictum</name>
    <dbReference type="NCBI Taxonomy" id="5046"/>
    <lineage>
        <taxon>Eukaryota</taxon>
        <taxon>Fungi</taxon>
        <taxon>Dikarya</taxon>
        <taxon>Ascomycota</taxon>
        <taxon>Pezizomycotina</taxon>
        <taxon>Sordariomycetes</taxon>
        <taxon>Hypocreomycetidae</taxon>
        <taxon>Hypocreales</taxon>
        <taxon>Sarocladiaceae</taxon>
        <taxon>Sarocladium</taxon>
    </lineage>
</organism>
<accession>A0AA39GQS3</accession>